<reference evidence="2 3" key="1">
    <citation type="submission" date="2017-06" db="EMBL/GenBank/DDBJ databases">
        <authorList>
            <person name="Kim H.J."/>
            <person name="Triplett B.A."/>
        </authorList>
    </citation>
    <scope>NUCLEOTIDE SEQUENCE [LARGE SCALE GENOMIC DNA]</scope>
    <source>
        <strain evidence="2 3">DSM 44272</strain>
    </source>
</reference>
<protein>
    <submittedName>
        <fullName evidence="2">DinB superfamily protein</fullName>
    </submittedName>
</protein>
<feature type="domain" description="DinB-like" evidence="1">
    <location>
        <begin position="11"/>
        <end position="143"/>
    </location>
</feature>
<evidence type="ECO:0000313" key="2">
    <source>
        <dbReference type="EMBL" id="SNR40602.1"/>
    </source>
</evidence>
<dbReference type="InterPro" id="IPR024775">
    <property type="entry name" value="DinB-like"/>
</dbReference>
<dbReference type="RefSeq" id="WP_089335860.1">
    <property type="nucleotide sequence ID" value="NZ_FZNO01000006.1"/>
</dbReference>
<dbReference type="AlphaFoldDB" id="A0A238W221"/>
<evidence type="ECO:0000313" key="3">
    <source>
        <dbReference type="Proteomes" id="UP000198403"/>
    </source>
</evidence>
<dbReference type="EMBL" id="FZNO01000006">
    <property type="protein sequence ID" value="SNR40602.1"/>
    <property type="molecule type" value="Genomic_DNA"/>
</dbReference>
<dbReference type="SUPFAM" id="SSF109854">
    <property type="entry name" value="DinB/YfiT-like putative metalloenzymes"/>
    <property type="match status" value="1"/>
</dbReference>
<dbReference type="Gene3D" id="1.20.120.450">
    <property type="entry name" value="dinb family like domain"/>
    <property type="match status" value="1"/>
</dbReference>
<organism evidence="2 3">
    <name type="scientific">Blastococcus mobilis</name>
    <dbReference type="NCBI Taxonomy" id="1938746"/>
    <lineage>
        <taxon>Bacteria</taxon>
        <taxon>Bacillati</taxon>
        <taxon>Actinomycetota</taxon>
        <taxon>Actinomycetes</taxon>
        <taxon>Geodermatophilales</taxon>
        <taxon>Geodermatophilaceae</taxon>
        <taxon>Blastococcus</taxon>
    </lineage>
</organism>
<dbReference type="InterPro" id="IPR034660">
    <property type="entry name" value="DinB/YfiT-like"/>
</dbReference>
<dbReference type="Pfam" id="PF12867">
    <property type="entry name" value="DinB_2"/>
    <property type="match status" value="1"/>
</dbReference>
<keyword evidence="3" id="KW-1185">Reference proteome</keyword>
<evidence type="ECO:0000259" key="1">
    <source>
        <dbReference type="Pfam" id="PF12867"/>
    </source>
</evidence>
<proteinExistence type="predicted"/>
<sequence>MHELTGLLREYDRARAYTDQLWKDLTPDEVTWRPHENSSAIGWHLGHQAHVAHFMIRNLTAAEPSPDPELDDLMDSAQPEKFRGALPTVRRLTTFRDTVAERVHARMGAIAAGEVGAPTQMTIVATHLLTALVNHEYQHDQWIGEVRAQNLGHALPPDPEGDGLARIDGYLCLNPYAC</sequence>
<name>A0A238W221_9ACTN</name>
<dbReference type="Proteomes" id="UP000198403">
    <property type="component" value="Unassembled WGS sequence"/>
</dbReference>
<dbReference type="OrthoDB" id="3837819at2"/>
<accession>A0A238W221</accession>
<gene>
    <name evidence="2" type="ORF">SAMN06272737_10637</name>
</gene>